<dbReference type="EMBL" id="CACRXK020001684">
    <property type="protein sequence ID" value="CAB3990582.1"/>
    <property type="molecule type" value="Genomic_DNA"/>
</dbReference>
<evidence type="ECO:0000313" key="1">
    <source>
        <dbReference type="EMBL" id="CAB3990582.1"/>
    </source>
</evidence>
<dbReference type="Proteomes" id="UP001152795">
    <property type="component" value="Unassembled WGS sequence"/>
</dbReference>
<keyword evidence="2" id="KW-1185">Reference proteome</keyword>
<gene>
    <name evidence="1" type="ORF">PACLA_8A008001</name>
</gene>
<protein>
    <submittedName>
        <fullName evidence="1">Uncharacterized protein</fullName>
    </submittedName>
</protein>
<accession>A0A6S7GLG9</accession>
<name>A0A6S7GLG9_PARCT</name>
<evidence type="ECO:0000313" key="2">
    <source>
        <dbReference type="Proteomes" id="UP001152795"/>
    </source>
</evidence>
<comment type="caution">
    <text evidence="1">The sequence shown here is derived from an EMBL/GenBank/DDBJ whole genome shotgun (WGS) entry which is preliminary data.</text>
</comment>
<dbReference type="AlphaFoldDB" id="A0A6S7GLG9"/>
<proteinExistence type="predicted"/>
<organism evidence="1 2">
    <name type="scientific">Paramuricea clavata</name>
    <name type="common">Red gorgonian</name>
    <name type="synonym">Violescent sea-whip</name>
    <dbReference type="NCBI Taxonomy" id="317549"/>
    <lineage>
        <taxon>Eukaryota</taxon>
        <taxon>Metazoa</taxon>
        <taxon>Cnidaria</taxon>
        <taxon>Anthozoa</taxon>
        <taxon>Octocorallia</taxon>
        <taxon>Malacalcyonacea</taxon>
        <taxon>Plexauridae</taxon>
        <taxon>Paramuricea</taxon>
    </lineage>
</organism>
<sequence length="170" mass="19270">MISWCFYFVFVVAFHSKCVACSSDNSSSTKTIIIIVVVVLKILFWLAVYYYRRKRNPGNHAIVIQRVNSQPFAAVVANLSNTEMMNTASGYTPEQHGYDPDEHACYPQQQAQQGFPGDDATTEYNPEYIPEYRLSFGDLANNSPPPYNDGPQFLRCSLYMNAVNRVCDLN</sequence>
<reference evidence="1" key="1">
    <citation type="submission" date="2020-04" db="EMBL/GenBank/DDBJ databases">
        <authorList>
            <person name="Alioto T."/>
            <person name="Alioto T."/>
            <person name="Gomez Garrido J."/>
        </authorList>
    </citation>
    <scope>NUCLEOTIDE SEQUENCE</scope>
    <source>
        <strain evidence="1">A484AB</strain>
    </source>
</reference>